<evidence type="ECO:0000313" key="2">
    <source>
        <dbReference type="Proteomes" id="UP001223720"/>
    </source>
</evidence>
<dbReference type="EMBL" id="CP073633">
    <property type="protein sequence ID" value="WHQ68795.1"/>
    <property type="molecule type" value="Genomic_DNA"/>
</dbReference>
<dbReference type="Proteomes" id="UP001223720">
    <property type="component" value="Chromosome"/>
</dbReference>
<dbReference type="AlphaFoldDB" id="A0AAX3WDT2"/>
<gene>
    <name evidence="1" type="ORF">KEC54_20965</name>
</gene>
<sequence length="340" mass="37770">MGKSYHIISADSSFLEHAWNKFDLQVVVRQLLCPEPSFAGHKECLFAAICGWIIDPEDLHGVRQNMIASTAAAILTAAEQRFIGHKQFQSRIDAFYGRLIDLPPPFFTEIYYQIGGLSSIRDAALAGKMQEKLEQSLWNHQLGVTMLGVRHQCMTRSVVSDSDLPSKIISNLVAGDITHVLFDAIGALYAPSGSKIAKSNYKNVEQSVSLTYAAATIVMPDNRSFFHLIFDLEKKSFDFSSICALWFSRAIYAAKNLILNEDLDAAHRIICDLPIDLSAGHFDPPVYIHQADNLIQDLQKNGALARYHKPGGRQIILKKYGVSTPKPNRTRAPKGLILGI</sequence>
<accession>A0AAX3WDT2</accession>
<proteinExistence type="predicted"/>
<protein>
    <submittedName>
        <fullName evidence="1">Uncharacterized protein</fullName>
    </submittedName>
</protein>
<evidence type="ECO:0000313" key="1">
    <source>
        <dbReference type="EMBL" id="WHQ68795.1"/>
    </source>
</evidence>
<name>A0AAX3WDT2_METEX</name>
<reference evidence="1" key="1">
    <citation type="journal article" date="2022" name="Biotechnol. Bioprocess Eng.">
        <title>Pan-genome Analysis Reveals Comparative Genomic Features of Central Metabolic Pathways in Methylorubrum extorquens.</title>
        <authorList>
            <person name="Lee G.M."/>
            <person name="Scott-Nevros Z.K."/>
            <person name="Lee S.-M."/>
            <person name="Kim D."/>
        </authorList>
    </citation>
    <scope>NUCLEOTIDE SEQUENCE</scope>
    <source>
        <strain evidence="1">ATCC 55366</strain>
    </source>
</reference>
<organism evidence="1 2">
    <name type="scientific">Methylorubrum extorquens</name>
    <name type="common">Methylobacterium dichloromethanicum</name>
    <name type="synonym">Methylobacterium extorquens</name>
    <dbReference type="NCBI Taxonomy" id="408"/>
    <lineage>
        <taxon>Bacteria</taxon>
        <taxon>Pseudomonadati</taxon>
        <taxon>Pseudomonadota</taxon>
        <taxon>Alphaproteobacteria</taxon>
        <taxon>Hyphomicrobiales</taxon>
        <taxon>Methylobacteriaceae</taxon>
        <taxon>Methylorubrum</taxon>
    </lineage>
</organism>
<dbReference type="RefSeq" id="WP_283535310.1">
    <property type="nucleotide sequence ID" value="NZ_CP073633.1"/>
</dbReference>